<evidence type="ECO:0000313" key="2">
    <source>
        <dbReference type="EMBL" id="KAJ8654474.1"/>
    </source>
</evidence>
<evidence type="ECO:0000313" key="3">
    <source>
        <dbReference type="Proteomes" id="UP001234581"/>
    </source>
</evidence>
<dbReference type="EMBL" id="JARTCD010000061">
    <property type="protein sequence ID" value="KAJ8654474.1"/>
    <property type="molecule type" value="Genomic_DNA"/>
</dbReference>
<proteinExistence type="predicted"/>
<evidence type="ECO:0000256" key="1">
    <source>
        <dbReference type="SAM" id="SignalP"/>
    </source>
</evidence>
<feature type="chain" id="PRO_5041906763" evidence="1">
    <location>
        <begin position="21"/>
        <end position="69"/>
    </location>
</feature>
<sequence length="69" mass="7427">MKFSAVLALAISAILATANGVPPPEKSLAPGQQCSDFHNKQDECDAYDECFYDDGDGACVYIQSASDHW</sequence>
<dbReference type="Proteomes" id="UP001234581">
    <property type="component" value="Unassembled WGS sequence"/>
</dbReference>
<dbReference type="RefSeq" id="XP_058339388.1">
    <property type="nucleotide sequence ID" value="XM_058489901.1"/>
</dbReference>
<keyword evidence="1" id="KW-0732">Signal</keyword>
<organism evidence="2 3">
    <name type="scientific">Lichtheimia ornata</name>
    <dbReference type="NCBI Taxonomy" id="688661"/>
    <lineage>
        <taxon>Eukaryota</taxon>
        <taxon>Fungi</taxon>
        <taxon>Fungi incertae sedis</taxon>
        <taxon>Mucoromycota</taxon>
        <taxon>Mucoromycotina</taxon>
        <taxon>Mucoromycetes</taxon>
        <taxon>Mucorales</taxon>
        <taxon>Lichtheimiaceae</taxon>
        <taxon>Lichtheimia</taxon>
    </lineage>
</organism>
<protein>
    <submittedName>
        <fullName evidence="2">Uncharacterized protein</fullName>
    </submittedName>
</protein>
<gene>
    <name evidence="2" type="ORF">O0I10_009915</name>
</gene>
<accession>A0AAD7UVQ5</accession>
<feature type="signal peptide" evidence="1">
    <location>
        <begin position="1"/>
        <end position="20"/>
    </location>
</feature>
<dbReference type="GeneID" id="83217320"/>
<name>A0AAD7UVQ5_9FUNG</name>
<reference evidence="2 3" key="1">
    <citation type="submission" date="2023-03" db="EMBL/GenBank/DDBJ databases">
        <title>Genome sequence of Lichtheimia ornata CBS 291.66.</title>
        <authorList>
            <person name="Mohabir J.T."/>
            <person name="Shea T.P."/>
            <person name="Kurbessoian T."/>
            <person name="Berby B."/>
            <person name="Fontaine J."/>
            <person name="Livny J."/>
            <person name="Gnirke A."/>
            <person name="Stajich J.E."/>
            <person name="Cuomo C.A."/>
        </authorList>
    </citation>
    <scope>NUCLEOTIDE SEQUENCE [LARGE SCALE GENOMIC DNA]</scope>
    <source>
        <strain evidence="2">CBS 291.66</strain>
    </source>
</reference>
<dbReference type="AlphaFoldDB" id="A0AAD7UVQ5"/>
<comment type="caution">
    <text evidence="2">The sequence shown here is derived from an EMBL/GenBank/DDBJ whole genome shotgun (WGS) entry which is preliminary data.</text>
</comment>
<keyword evidence="3" id="KW-1185">Reference proteome</keyword>